<evidence type="ECO:0000313" key="1">
    <source>
        <dbReference type="EMBL" id="OSY36110.1"/>
    </source>
</evidence>
<name>A0A1Y2MLJ0_PSEAH</name>
<dbReference type="Proteomes" id="UP000194360">
    <property type="component" value="Unassembled WGS sequence"/>
</dbReference>
<evidence type="ECO:0000313" key="2">
    <source>
        <dbReference type="Proteomes" id="UP000194360"/>
    </source>
</evidence>
<comment type="caution">
    <text evidence="1">The sequence shown here is derived from an EMBL/GenBank/DDBJ whole genome shotgun (WGS) entry which is preliminary data.</text>
</comment>
<gene>
    <name evidence="1" type="ORF">BG845_05625</name>
</gene>
<protein>
    <submittedName>
        <fullName evidence="1">Uncharacterized protein</fullName>
    </submittedName>
</protein>
<sequence>MPTPPPPPDPTAALAGWIHRLTCLRDDIGFGLDARGVAATLSDVVDDMQQARKGNP</sequence>
<reference evidence="1 2" key="1">
    <citation type="submission" date="2016-09" db="EMBL/GenBank/DDBJ databases">
        <title>Pseudonocardia autotrophica DSM535, a candidate organism with high potential of specific P450 cytochromes.</title>
        <authorList>
            <person name="Grumaz C."/>
            <person name="Vainshtein Y."/>
            <person name="Kirstahler P."/>
            <person name="Sohn K."/>
        </authorList>
    </citation>
    <scope>NUCLEOTIDE SEQUENCE [LARGE SCALE GENOMIC DNA]</scope>
    <source>
        <strain evidence="1 2">DSM 535</strain>
    </source>
</reference>
<dbReference type="AlphaFoldDB" id="A0A1Y2MLJ0"/>
<dbReference type="EMBL" id="MIGB01000043">
    <property type="protein sequence ID" value="OSY36110.1"/>
    <property type="molecule type" value="Genomic_DNA"/>
</dbReference>
<accession>A0A1Y2MLJ0</accession>
<proteinExistence type="predicted"/>
<organism evidence="1 2">
    <name type="scientific">Pseudonocardia autotrophica</name>
    <name type="common">Amycolata autotrophica</name>
    <name type="synonym">Nocardia autotrophica</name>
    <dbReference type="NCBI Taxonomy" id="2074"/>
    <lineage>
        <taxon>Bacteria</taxon>
        <taxon>Bacillati</taxon>
        <taxon>Actinomycetota</taxon>
        <taxon>Actinomycetes</taxon>
        <taxon>Pseudonocardiales</taxon>
        <taxon>Pseudonocardiaceae</taxon>
        <taxon>Pseudonocardia</taxon>
    </lineage>
</organism>
<keyword evidence="2" id="KW-1185">Reference proteome</keyword>